<dbReference type="PROSITE" id="PS51318">
    <property type="entry name" value="TAT"/>
    <property type="match status" value="1"/>
</dbReference>
<dbReference type="InterPro" id="IPR006311">
    <property type="entry name" value="TAT_signal"/>
</dbReference>
<feature type="domain" description="RapA2 cadherin-like" evidence="1">
    <location>
        <begin position="604"/>
        <end position="639"/>
    </location>
</feature>
<feature type="non-terminal residue" evidence="2">
    <location>
        <position position="647"/>
    </location>
</feature>
<gene>
    <name evidence="2" type="ORF">FKZ61_22905</name>
</gene>
<organism evidence="2 3">
    <name type="scientific">Litorilinea aerophila</name>
    <dbReference type="NCBI Taxonomy" id="1204385"/>
    <lineage>
        <taxon>Bacteria</taxon>
        <taxon>Bacillati</taxon>
        <taxon>Chloroflexota</taxon>
        <taxon>Caldilineae</taxon>
        <taxon>Caldilineales</taxon>
        <taxon>Caldilineaceae</taxon>
        <taxon>Litorilinea</taxon>
    </lineage>
</organism>
<evidence type="ECO:0000259" key="1">
    <source>
        <dbReference type="Pfam" id="PF17803"/>
    </source>
</evidence>
<proteinExistence type="predicted"/>
<evidence type="ECO:0000313" key="3">
    <source>
        <dbReference type="Proteomes" id="UP000317371"/>
    </source>
</evidence>
<reference evidence="2 3" key="1">
    <citation type="submission" date="2019-06" db="EMBL/GenBank/DDBJ databases">
        <title>Genome sequence of Litorilinea aerophila BAA-2444.</title>
        <authorList>
            <person name="Maclea K.S."/>
            <person name="Maurais E.G."/>
            <person name="Iannazzi L.C."/>
        </authorList>
    </citation>
    <scope>NUCLEOTIDE SEQUENCE [LARGE SCALE GENOMIC DNA]</scope>
    <source>
        <strain evidence="2 3">ATCC BAA-2444</strain>
    </source>
</reference>
<sequence>MKTTTGSTRRHWLWTGMIGFVALLAAWIPAGAWAQEATGSLTELRSLYLSDVGVEAGGGVAYDEEERVFYVLEVGDEDGSRVRVFTPYEEYLGQIDLDIAVDPGLNLAYGLGRLWILTDGWQELVGIRPDGLEIEEAQSIHIGHLGLSRVAGLAVDEAAGVVWLLDAAQRELVGIQVAGEASGGLVGRVSLAGLGEDLAGLARDPRDGSWYVLEAKTQVVYQLTPDGTEVNRYSMSALELRAVTGLVWAPSPDLTDGPDEWHLFLLDSGVARPPARPVELLPFPLQLFLPMVAGDTGNNVAAGEAAVSQPPRLVEVIPARDGEKQVYASLVTLSLVRAVDMAALSPPSPDPAGLTYVSASNTLLVSDSEVEETVSGITHFQGANLWELTLGGNVVRTANISREPPTDAPMTDEPTGVAWDPLTGDYFFTDDGTKRVYRLHPGADGLIGTADDTWDSFDLRPANNLDPEGITVDTWNHRLFVVDGVNLEVYQYTITGTLISQFDVDRYGLLDPESVEFNPDTGTLFIMDSIRRNQIIIETTLNGDLIETYDMSAADSRKAAGLAYAPASDGSGQKHLYIVARGRDNNSNPSLIDGMMYEMAGLSQPVNSAPVAVDDSVSTMAGTAVVIDVAANDSDVDGNLDVGTVNT</sequence>
<dbReference type="Gene3D" id="2.120.10.30">
    <property type="entry name" value="TolB, C-terminal domain"/>
    <property type="match status" value="1"/>
</dbReference>
<dbReference type="Proteomes" id="UP000317371">
    <property type="component" value="Unassembled WGS sequence"/>
</dbReference>
<name>A0A540V8M8_9CHLR</name>
<keyword evidence="3" id="KW-1185">Reference proteome</keyword>
<dbReference type="InterPro" id="IPR040853">
    <property type="entry name" value="RapA2_cadherin-like"/>
</dbReference>
<dbReference type="InParanoid" id="A0A540V8M8"/>
<dbReference type="Pfam" id="PF17803">
    <property type="entry name" value="Cadherin_4"/>
    <property type="match status" value="1"/>
</dbReference>
<comment type="caution">
    <text evidence="2">The sequence shown here is derived from an EMBL/GenBank/DDBJ whole genome shotgun (WGS) entry which is preliminary data.</text>
</comment>
<dbReference type="AlphaFoldDB" id="A0A540V8M8"/>
<dbReference type="EMBL" id="VIGC01000051">
    <property type="protein sequence ID" value="TQE93108.1"/>
    <property type="molecule type" value="Genomic_DNA"/>
</dbReference>
<accession>A0A540V8M8</accession>
<evidence type="ECO:0000313" key="2">
    <source>
        <dbReference type="EMBL" id="TQE93108.1"/>
    </source>
</evidence>
<dbReference type="InterPro" id="IPR011042">
    <property type="entry name" value="6-blade_b-propeller_TolB-like"/>
</dbReference>
<dbReference type="SUPFAM" id="SSF75011">
    <property type="entry name" value="3-carboxy-cis,cis-mucoante lactonizing enzyme"/>
    <property type="match status" value="1"/>
</dbReference>
<protein>
    <recommendedName>
        <fullName evidence="1">RapA2 cadherin-like domain-containing protein</fullName>
    </recommendedName>
</protein>